<dbReference type="Gene3D" id="3.40.33.10">
    <property type="entry name" value="CAP"/>
    <property type="match status" value="1"/>
</dbReference>
<dbReference type="AlphaFoldDB" id="A0A2K9NJB9"/>
<dbReference type="InterPro" id="IPR011049">
    <property type="entry name" value="Serralysin-like_metalloprot_C"/>
</dbReference>
<reference evidence="1 2" key="1">
    <citation type="submission" date="2017-12" db="EMBL/GenBank/DDBJ databases">
        <title>Genomes of bacteria within cyanobacterial aggregates.</title>
        <authorList>
            <person name="Cai H."/>
        </authorList>
    </citation>
    <scope>NUCLEOTIDE SEQUENCE [LARGE SCALE GENOMIC DNA]</scope>
    <source>
        <strain evidence="1 2">TH16</strain>
        <plasmid evidence="1 2">unnamed1</plasmid>
    </source>
</reference>
<evidence type="ECO:0000313" key="2">
    <source>
        <dbReference type="Proteomes" id="UP000234752"/>
    </source>
</evidence>
<name>A0A2K9NJB9_9PROT</name>
<geneLocation type="plasmid" evidence="1 2">
    <name>unnamed1</name>
</geneLocation>
<proteinExistence type="predicted"/>
<dbReference type="InterPro" id="IPR035940">
    <property type="entry name" value="CAP_sf"/>
</dbReference>
<dbReference type="SUPFAM" id="SSF55797">
    <property type="entry name" value="PR-1-like"/>
    <property type="match status" value="1"/>
</dbReference>
<dbReference type="Proteomes" id="UP000234752">
    <property type="component" value="Plasmid unnamed1"/>
</dbReference>
<dbReference type="RefSeq" id="WP_102114700.1">
    <property type="nucleotide sequence ID" value="NZ_BMGN01000001.1"/>
</dbReference>
<gene>
    <name evidence="1" type="ORF">C0V82_22590</name>
</gene>
<dbReference type="KEGG" id="ncb:C0V82_22590"/>
<protein>
    <submittedName>
        <fullName evidence="1">Uncharacterized protein</fullName>
    </submittedName>
</protein>
<dbReference type="Pfam" id="PF00188">
    <property type="entry name" value="CAP"/>
    <property type="match status" value="1"/>
</dbReference>
<evidence type="ECO:0000313" key="1">
    <source>
        <dbReference type="EMBL" id="AUN33180.1"/>
    </source>
</evidence>
<sequence length="453" mass="47659">MSFAAATTLAAGSNSLSMTELALYHAINALRAEKGLAPLKPSMDLSVLAGQHAVDFDSKVGYTAWSQIAVANRAVPTLHHWSDGQGFVAGVLAVADGLKLSLPQSIAENADGVVAGTVRSNLLAEWMSNPGTASNILSASWDSIGIGFSGDMAYVTFGKYADAVGGIKVAPIVGTNGGDLIQATAWADSISAAGGNDVITGLTNGDRVDGGTGLDRVVLSGNASSYTITAVTEGNATWAVITGADGQISIHNVEYVQFADRVIDSSNWGENLTQVRFDDAYYGLRNVDVAAAVTGGAISSLEDHFWAFGAKEDRDPAAFFDTDYYLAHNPDIAAAVSTGAIRSAFEHYILYGQFEGRNPNAYFNTADYLELNPDVAVAINDGQIGSAIDHYLSYGRFEGRLATEHFNEAYYLAKNPDVAAAVALGQFDSGLSHYRLLGQIEGRIPFDADSILG</sequence>
<dbReference type="EMBL" id="CP025613">
    <property type="protein sequence ID" value="AUN33180.1"/>
    <property type="molecule type" value="Genomic_DNA"/>
</dbReference>
<keyword evidence="2" id="KW-1185">Reference proteome</keyword>
<dbReference type="SUPFAM" id="SSF51120">
    <property type="entry name" value="beta-Roll"/>
    <property type="match status" value="1"/>
</dbReference>
<organism evidence="1 2">
    <name type="scientific">Niveispirillum cyanobacteriorum</name>
    <dbReference type="NCBI Taxonomy" id="1612173"/>
    <lineage>
        <taxon>Bacteria</taxon>
        <taxon>Pseudomonadati</taxon>
        <taxon>Pseudomonadota</taxon>
        <taxon>Alphaproteobacteria</taxon>
        <taxon>Rhodospirillales</taxon>
        <taxon>Azospirillaceae</taxon>
        <taxon>Niveispirillum</taxon>
    </lineage>
</organism>
<keyword evidence="1" id="KW-0614">Plasmid</keyword>
<dbReference type="OrthoDB" id="7297357at2"/>
<accession>A0A2K9NJB9</accession>
<dbReference type="InterPro" id="IPR014044">
    <property type="entry name" value="CAP_dom"/>
</dbReference>